<sequence length="77" mass="8340">MKVNEISDHLKNRRPRVRQGDNSSGGISRGDDSSGGNTWGDNSSGGGQEPPRLLIFRIGLFLSTLAVGQVDVYRKVL</sequence>
<evidence type="ECO:0000313" key="2">
    <source>
        <dbReference type="EMBL" id="KAG7176368.1"/>
    </source>
</evidence>
<evidence type="ECO:0000256" key="1">
    <source>
        <dbReference type="SAM" id="MobiDB-lite"/>
    </source>
</evidence>
<evidence type="ECO:0000313" key="3">
    <source>
        <dbReference type="Proteomes" id="UP000747542"/>
    </source>
</evidence>
<gene>
    <name evidence="2" type="ORF">Hamer_G009170</name>
</gene>
<dbReference type="AlphaFoldDB" id="A0A8J5NBV2"/>
<accession>A0A8J5NBV2</accession>
<reference evidence="2" key="1">
    <citation type="journal article" date="2021" name="Sci. Adv.">
        <title>The American lobster genome reveals insights on longevity, neural, and immune adaptations.</title>
        <authorList>
            <person name="Polinski J.M."/>
            <person name="Zimin A.V."/>
            <person name="Clark K.F."/>
            <person name="Kohn A.B."/>
            <person name="Sadowski N."/>
            <person name="Timp W."/>
            <person name="Ptitsyn A."/>
            <person name="Khanna P."/>
            <person name="Romanova D.Y."/>
            <person name="Williams P."/>
            <person name="Greenwood S.J."/>
            <person name="Moroz L.L."/>
            <person name="Walt D.R."/>
            <person name="Bodnar A.G."/>
        </authorList>
    </citation>
    <scope>NUCLEOTIDE SEQUENCE</scope>
    <source>
        <strain evidence="2">GMGI-L3</strain>
    </source>
</reference>
<organism evidence="2 3">
    <name type="scientific">Homarus americanus</name>
    <name type="common">American lobster</name>
    <dbReference type="NCBI Taxonomy" id="6706"/>
    <lineage>
        <taxon>Eukaryota</taxon>
        <taxon>Metazoa</taxon>
        <taxon>Ecdysozoa</taxon>
        <taxon>Arthropoda</taxon>
        <taxon>Crustacea</taxon>
        <taxon>Multicrustacea</taxon>
        <taxon>Malacostraca</taxon>
        <taxon>Eumalacostraca</taxon>
        <taxon>Eucarida</taxon>
        <taxon>Decapoda</taxon>
        <taxon>Pleocyemata</taxon>
        <taxon>Astacidea</taxon>
        <taxon>Nephropoidea</taxon>
        <taxon>Nephropidae</taxon>
        <taxon>Homarus</taxon>
    </lineage>
</organism>
<feature type="region of interest" description="Disordered" evidence="1">
    <location>
        <begin position="1"/>
        <end position="47"/>
    </location>
</feature>
<feature type="compositionally biased region" description="Basic and acidic residues" evidence="1">
    <location>
        <begin position="1"/>
        <end position="10"/>
    </location>
</feature>
<keyword evidence="3" id="KW-1185">Reference proteome</keyword>
<protein>
    <submittedName>
        <fullName evidence="2">Uncharacterized protein</fullName>
    </submittedName>
</protein>
<name>A0A8J5NBV2_HOMAM</name>
<proteinExistence type="predicted"/>
<comment type="caution">
    <text evidence="2">The sequence shown here is derived from an EMBL/GenBank/DDBJ whole genome shotgun (WGS) entry which is preliminary data.</text>
</comment>
<dbReference type="Proteomes" id="UP000747542">
    <property type="component" value="Unassembled WGS sequence"/>
</dbReference>
<dbReference type="EMBL" id="JAHLQT010003582">
    <property type="protein sequence ID" value="KAG7176368.1"/>
    <property type="molecule type" value="Genomic_DNA"/>
</dbReference>